<sequence length="262" mass="30357">MIFNQPRSSDEKEDKQKSSFLGPWFSSTNIDIFLKYKKIVYTRLNESHKFSILAELLKAENVIGIFQGPMEYGPRALGGRSIVGDARSEKMQKNMNLKIKFRESFRPFAPIILEEEAAALFDCPFKSPYMLLVGNLLEKYRIPLTEDQNKFFGIEKLNTKRSSIPAVTHVDYSARLQTISKKENEFCYKLLTAFKKLTGVGVLVNTSFNVRGEPIVCTPEDAYRCFMRTEMDYLLIEDFLIKRTDQPKPEGNEDWKREFVLD</sequence>
<dbReference type="AlphaFoldDB" id="D9PF30"/>
<feature type="domain" description="Carbamoyltransferase C-terminal" evidence="1">
    <location>
        <begin position="54"/>
        <end position="243"/>
    </location>
</feature>
<dbReference type="Pfam" id="PF16861">
    <property type="entry name" value="Carbam_trans_C"/>
    <property type="match status" value="1"/>
</dbReference>
<comment type="caution">
    <text evidence="2">The sequence shown here is derived from an EMBL/GenBank/DDBJ whole genome shotgun (WGS) entry which is preliminary data.</text>
</comment>
<proteinExistence type="predicted"/>
<evidence type="ECO:0000259" key="1">
    <source>
        <dbReference type="Pfam" id="PF16861"/>
    </source>
</evidence>
<dbReference type="PANTHER" id="PTHR34847">
    <property type="entry name" value="NODULATION PROTEIN U"/>
    <property type="match status" value="1"/>
</dbReference>
<evidence type="ECO:0000313" key="2">
    <source>
        <dbReference type="EMBL" id="EFK97824.1"/>
    </source>
</evidence>
<dbReference type="PANTHER" id="PTHR34847:SF1">
    <property type="entry name" value="NODULATION PROTEIN U"/>
    <property type="match status" value="1"/>
</dbReference>
<gene>
    <name evidence="2" type="ORF">LDC_0108</name>
</gene>
<dbReference type="InterPro" id="IPR051338">
    <property type="entry name" value="NodU/CmcH_Carbamoyltrnsfr"/>
</dbReference>
<dbReference type="GO" id="GO:0016740">
    <property type="term" value="F:transferase activity"/>
    <property type="evidence" value="ECO:0007669"/>
    <property type="project" value="UniProtKB-KW"/>
</dbReference>
<dbReference type="Gene3D" id="3.90.870.20">
    <property type="entry name" value="Carbamoyltransferase, C-terminal domain"/>
    <property type="match status" value="1"/>
</dbReference>
<dbReference type="InterPro" id="IPR038152">
    <property type="entry name" value="Carbam_trans_C_sf"/>
</dbReference>
<reference evidence="2" key="1">
    <citation type="submission" date="2010-07" db="EMBL/GenBank/DDBJ databases">
        <authorList>
            <consortium name="CONSOLIDER consortium CSD2007-00005"/>
            <person name="Guazzaroni M.-E."/>
            <person name="Richter M."/>
            <person name="Garcia-Salamanca A."/>
            <person name="Yarza P."/>
            <person name="Ferrer M."/>
        </authorList>
    </citation>
    <scope>NUCLEOTIDE SEQUENCE</scope>
</reference>
<protein>
    <submittedName>
        <fullName evidence="2">Carbamoyl transferase, NodU family</fullName>
    </submittedName>
</protein>
<organism evidence="2">
    <name type="scientific">sediment metagenome</name>
    <dbReference type="NCBI Taxonomy" id="749907"/>
    <lineage>
        <taxon>unclassified sequences</taxon>
        <taxon>metagenomes</taxon>
        <taxon>ecological metagenomes</taxon>
    </lineage>
</organism>
<keyword evidence="2" id="KW-0808">Transferase</keyword>
<reference evidence="2" key="2">
    <citation type="journal article" date="2011" name="Microb. Ecol.">
        <title>Taxonomic and Functional Metagenomic Profiling of the Microbial Community in the Anoxic Sediment of a Sub-saline Shallow Lake (Laguna de Carrizo, Central Spain).</title>
        <authorList>
            <person name="Ferrer M."/>
            <person name="Guazzaroni M.E."/>
            <person name="Richter M."/>
            <person name="Garcia-Salamanca A."/>
            <person name="Yarza P."/>
            <person name="Suarez-Suarez A."/>
            <person name="Solano J."/>
            <person name="Alcaide M."/>
            <person name="van Dillewijn P."/>
            <person name="Molina-Henares M.A."/>
            <person name="Lopez-Cortes N."/>
            <person name="Al-Ramahi Y."/>
            <person name="Guerrero C."/>
            <person name="Acosta A."/>
            <person name="de Eugenio L.I."/>
            <person name="Martinez V."/>
            <person name="Marques S."/>
            <person name="Rojo F."/>
            <person name="Santero E."/>
            <person name="Genilloud O."/>
            <person name="Perez-Perez J."/>
            <person name="Rossello-Mora R."/>
            <person name="Ramos J.L."/>
        </authorList>
    </citation>
    <scope>NUCLEOTIDE SEQUENCE</scope>
</reference>
<dbReference type="EMBL" id="ADZX01000009">
    <property type="protein sequence ID" value="EFK97824.1"/>
    <property type="molecule type" value="Genomic_DNA"/>
</dbReference>
<accession>D9PF30</accession>
<dbReference type="InterPro" id="IPR031730">
    <property type="entry name" value="Carbam_trans_C"/>
</dbReference>
<name>D9PF30_9ZZZZ</name>